<dbReference type="InterPro" id="IPR013656">
    <property type="entry name" value="PAS_4"/>
</dbReference>
<dbReference type="CDD" id="cd16922">
    <property type="entry name" value="HATPase_EvgS-ArcB-TorS-like"/>
    <property type="match status" value="1"/>
</dbReference>
<dbReference type="Gene3D" id="1.10.287.130">
    <property type="match status" value="1"/>
</dbReference>
<protein>
    <recommendedName>
        <fullName evidence="10">Sensory/regulatory protein RpfC</fullName>
        <ecNumber evidence="2">2.7.13.3</ecNumber>
    </recommendedName>
</protein>
<keyword evidence="12" id="KW-0812">Transmembrane</keyword>
<dbReference type="InterPro" id="IPR004358">
    <property type="entry name" value="Sig_transdc_His_kin-like_C"/>
</dbReference>
<evidence type="ECO:0000256" key="4">
    <source>
        <dbReference type="ARBA" id="ARBA00022679"/>
    </source>
</evidence>
<dbReference type="Pfam" id="PF20969">
    <property type="entry name" value="MASE11"/>
    <property type="match status" value="1"/>
</dbReference>
<evidence type="ECO:0000256" key="11">
    <source>
        <dbReference type="PROSITE-ProRule" id="PRU00169"/>
    </source>
</evidence>
<dbReference type="STRING" id="1799789.AX660_16185"/>
<gene>
    <name evidence="16" type="ORF">AX660_16185</name>
</gene>
<dbReference type="GO" id="GO:0000155">
    <property type="term" value="F:phosphorelay sensor kinase activity"/>
    <property type="evidence" value="ECO:0007669"/>
    <property type="project" value="InterPro"/>
</dbReference>
<dbReference type="CDD" id="cd00082">
    <property type="entry name" value="HisKA"/>
    <property type="match status" value="1"/>
</dbReference>
<comment type="catalytic activity">
    <reaction evidence="1">
        <text>ATP + protein L-histidine = ADP + protein N-phospho-L-histidine.</text>
        <dbReference type="EC" id="2.7.13.3"/>
    </reaction>
</comment>
<dbReference type="InterPro" id="IPR003661">
    <property type="entry name" value="HisK_dim/P_dom"/>
</dbReference>
<dbReference type="InterPro" id="IPR048437">
    <property type="entry name" value="MASE11"/>
</dbReference>
<evidence type="ECO:0000256" key="7">
    <source>
        <dbReference type="ARBA" id="ARBA00022840"/>
    </source>
</evidence>
<evidence type="ECO:0000256" key="3">
    <source>
        <dbReference type="ARBA" id="ARBA00022553"/>
    </source>
</evidence>
<dbReference type="InterPro" id="IPR003594">
    <property type="entry name" value="HATPase_dom"/>
</dbReference>
<evidence type="ECO:0000259" key="13">
    <source>
        <dbReference type="PROSITE" id="PS50109"/>
    </source>
</evidence>
<dbReference type="Pfam" id="PF08448">
    <property type="entry name" value="PAS_4"/>
    <property type="match status" value="1"/>
</dbReference>
<keyword evidence="12" id="KW-1133">Transmembrane helix</keyword>
<dbReference type="SUPFAM" id="SSF55785">
    <property type="entry name" value="PYP-like sensor domain (PAS domain)"/>
    <property type="match status" value="1"/>
</dbReference>
<accession>A0A136A0A6</accession>
<evidence type="ECO:0000256" key="1">
    <source>
        <dbReference type="ARBA" id="ARBA00000085"/>
    </source>
</evidence>
<dbReference type="InterPro" id="IPR035965">
    <property type="entry name" value="PAS-like_dom_sf"/>
</dbReference>
<keyword evidence="3 11" id="KW-0597">Phosphoprotein</keyword>
<sequence length="708" mass="78105">MQANTPKLSHSEIRNGLINTVIGSAALLVVFAAAASLLRMQIIGFQPVMVVHLILSVLILTLFICRTRIPLNIRANIICLFFFIAGIGGLVSFGLAGAGTLLLLGACIFTSLLVSMRFAVIYASIGAAVIATMMLLAMMGMLSFTVSLGEYLLSPVAWLNNLITYSYVVTITLLIMQRFSGYLNSLAASQAQIIKYQTKQINTSESILEAVVNCLPYGILWKDTQLRYLGANNYYLQDVKIRDATKIIGKTDYELFPRELVQKYVEIDKKLLTSTDKIESYTEQHRDKEGNAVYLSTSRQRLCSKDGELLGVLSAYHDITARTLMEQELRDSKLLAEEASLAKSQFLANMSHEIRTPLNGILGLIELSLSTELNKTQLEYLSKASLSAKTLRNIINDILDISKIEAGQMELESIPFDMHTIVQNIENQFAHIAETKGIEFVVQYHGPQPLWLLGDPTRLLQILMNLCANSIKFTEQGQVLFECKASIEQQQVKLQLKISDTGIGMDDKALPLLFNKFTQIDSSTSRKFGGTGLGLSIVKALVDLMSGSIQVSSQLAKGSCFDVNIQLPLGEEKSTSNSQDELVDFSGKKILLVEDNQINRLIVNELLNSVGATIVNAEDGQIALDELASQAFDLVLMDIQMPVMDGCTAIGKIKAQAKYAELPIIALTANAMQHDIELYKKLGFCAHVAKPFDFELLLQVIKKHLPEA</sequence>
<dbReference type="SUPFAM" id="SSF47384">
    <property type="entry name" value="Homodimeric domain of signal transducing histidine kinase"/>
    <property type="match status" value="1"/>
</dbReference>
<dbReference type="OrthoDB" id="9810730at2"/>
<dbReference type="PROSITE" id="PS50113">
    <property type="entry name" value="PAC"/>
    <property type="match status" value="1"/>
</dbReference>
<dbReference type="GO" id="GO:0005524">
    <property type="term" value="F:ATP binding"/>
    <property type="evidence" value="ECO:0007669"/>
    <property type="project" value="UniProtKB-KW"/>
</dbReference>
<feature type="transmembrane region" description="Helical" evidence="12">
    <location>
        <begin position="127"/>
        <end position="146"/>
    </location>
</feature>
<feature type="modified residue" description="4-aspartylphosphate" evidence="11">
    <location>
        <position position="638"/>
    </location>
</feature>
<feature type="transmembrane region" description="Helical" evidence="12">
    <location>
        <begin position="77"/>
        <end position="95"/>
    </location>
</feature>
<dbReference type="InterPro" id="IPR036097">
    <property type="entry name" value="HisK_dim/P_sf"/>
</dbReference>
<dbReference type="NCBIfam" id="TIGR00229">
    <property type="entry name" value="sensory_box"/>
    <property type="match status" value="1"/>
</dbReference>
<organism evidence="16 17">
    <name type="scientific">Paraglaciecola hydrolytica</name>
    <dbReference type="NCBI Taxonomy" id="1799789"/>
    <lineage>
        <taxon>Bacteria</taxon>
        <taxon>Pseudomonadati</taxon>
        <taxon>Pseudomonadota</taxon>
        <taxon>Gammaproteobacteria</taxon>
        <taxon>Alteromonadales</taxon>
        <taxon>Alteromonadaceae</taxon>
        <taxon>Paraglaciecola</taxon>
    </lineage>
</organism>
<keyword evidence="4" id="KW-0808">Transferase</keyword>
<keyword evidence="8" id="KW-0902">Two-component regulatory system</keyword>
<reference evidence="17" key="1">
    <citation type="submission" date="2016-02" db="EMBL/GenBank/DDBJ databases">
        <authorList>
            <person name="Schultz-Johansen M."/>
            <person name="Glaring M.A."/>
            <person name="Bech P.K."/>
            <person name="Stougaard P."/>
        </authorList>
    </citation>
    <scope>NUCLEOTIDE SEQUENCE [LARGE SCALE GENOMIC DNA]</scope>
    <source>
        <strain evidence="17">S66</strain>
    </source>
</reference>
<evidence type="ECO:0000259" key="14">
    <source>
        <dbReference type="PROSITE" id="PS50110"/>
    </source>
</evidence>
<proteinExistence type="predicted"/>
<dbReference type="EMBL" id="LSNE01000006">
    <property type="protein sequence ID" value="KXI28623.1"/>
    <property type="molecule type" value="Genomic_DNA"/>
</dbReference>
<dbReference type="Pfam" id="PF00512">
    <property type="entry name" value="HisKA"/>
    <property type="match status" value="1"/>
</dbReference>
<feature type="transmembrane region" description="Helical" evidence="12">
    <location>
        <begin position="44"/>
        <end position="65"/>
    </location>
</feature>
<name>A0A136A0A6_9ALTE</name>
<feature type="domain" description="PAC" evidence="15">
    <location>
        <begin position="276"/>
        <end position="331"/>
    </location>
</feature>
<dbReference type="Gene3D" id="3.30.565.10">
    <property type="entry name" value="Histidine kinase-like ATPase, C-terminal domain"/>
    <property type="match status" value="1"/>
</dbReference>
<dbReference type="Proteomes" id="UP000070299">
    <property type="component" value="Unassembled WGS sequence"/>
</dbReference>
<dbReference type="InterPro" id="IPR011006">
    <property type="entry name" value="CheY-like_superfamily"/>
</dbReference>
<dbReference type="SMART" id="SM00387">
    <property type="entry name" value="HATPase_c"/>
    <property type="match status" value="1"/>
</dbReference>
<evidence type="ECO:0000259" key="15">
    <source>
        <dbReference type="PROSITE" id="PS50113"/>
    </source>
</evidence>
<dbReference type="FunFam" id="3.30.565.10:FF:000010">
    <property type="entry name" value="Sensor histidine kinase RcsC"/>
    <property type="match status" value="1"/>
</dbReference>
<feature type="domain" description="Response regulatory" evidence="14">
    <location>
        <begin position="589"/>
        <end position="705"/>
    </location>
</feature>
<evidence type="ECO:0000256" key="12">
    <source>
        <dbReference type="SAM" id="Phobius"/>
    </source>
</evidence>
<dbReference type="PROSITE" id="PS50109">
    <property type="entry name" value="HIS_KIN"/>
    <property type="match status" value="1"/>
</dbReference>
<evidence type="ECO:0000256" key="9">
    <source>
        <dbReference type="ARBA" id="ARBA00064003"/>
    </source>
</evidence>
<dbReference type="InterPro" id="IPR036890">
    <property type="entry name" value="HATPase_C_sf"/>
</dbReference>
<dbReference type="SMART" id="SM00388">
    <property type="entry name" value="HisKA"/>
    <property type="match status" value="1"/>
</dbReference>
<feature type="transmembrane region" description="Helical" evidence="12">
    <location>
        <begin position="16"/>
        <end position="38"/>
    </location>
</feature>
<dbReference type="PRINTS" id="PR00344">
    <property type="entry name" value="BCTRLSENSOR"/>
</dbReference>
<dbReference type="SUPFAM" id="SSF55874">
    <property type="entry name" value="ATPase domain of HSP90 chaperone/DNA topoisomerase II/histidine kinase"/>
    <property type="match status" value="1"/>
</dbReference>
<keyword evidence="17" id="KW-1185">Reference proteome</keyword>
<evidence type="ECO:0000256" key="2">
    <source>
        <dbReference type="ARBA" id="ARBA00012438"/>
    </source>
</evidence>
<dbReference type="EC" id="2.7.13.3" evidence="2"/>
<dbReference type="Gene3D" id="3.30.450.20">
    <property type="entry name" value="PAS domain"/>
    <property type="match status" value="1"/>
</dbReference>
<evidence type="ECO:0000256" key="6">
    <source>
        <dbReference type="ARBA" id="ARBA00022777"/>
    </source>
</evidence>
<dbReference type="CDD" id="cd17546">
    <property type="entry name" value="REC_hyHK_CKI1_RcsC-like"/>
    <property type="match status" value="1"/>
</dbReference>
<evidence type="ECO:0000256" key="8">
    <source>
        <dbReference type="ARBA" id="ARBA00023012"/>
    </source>
</evidence>
<dbReference type="Pfam" id="PF00072">
    <property type="entry name" value="Response_reg"/>
    <property type="match status" value="1"/>
</dbReference>
<dbReference type="Gene3D" id="3.40.50.2300">
    <property type="match status" value="1"/>
</dbReference>
<feature type="transmembrane region" description="Helical" evidence="12">
    <location>
        <begin position="158"/>
        <end position="176"/>
    </location>
</feature>
<comment type="subunit">
    <text evidence="9">At low DSF concentrations, interacts with RpfF.</text>
</comment>
<keyword evidence="12" id="KW-0472">Membrane</keyword>
<dbReference type="InterPro" id="IPR005467">
    <property type="entry name" value="His_kinase_dom"/>
</dbReference>
<keyword evidence="5" id="KW-0547">Nucleotide-binding</keyword>
<keyword evidence="7" id="KW-0067">ATP-binding</keyword>
<comment type="caution">
    <text evidence="16">The sequence shown here is derived from an EMBL/GenBank/DDBJ whole genome shotgun (WGS) entry which is preliminary data.</text>
</comment>
<evidence type="ECO:0000313" key="16">
    <source>
        <dbReference type="EMBL" id="KXI28623.1"/>
    </source>
</evidence>
<evidence type="ECO:0000256" key="5">
    <source>
        <dbReference type="ARBA" id="ARBA00022741"/>
    </source>
</evidence>
<dbReference type="PANTHER" id="PTHR45339:SF1">
    <property type="entry name" value="HYBRID SIGNAL TRANSDUCTION HISTIDINE KINASE J"/>
    <property type="match status" value="1"/>
</dbReference>
<keyword evidence="6" id="KW-0418">Kinase</keyword>
<dbReference type="RefSeq" id="WP_068377719.1">
    <property type="nucleotide sequence ID" value="NZ_LSNE01000006.1"/>
</dbReference>
<dbReference type="SMART" id="SM00448">
    <property type="entry name" value="REC"/>
    <property type="match status" value="1"/>
</dbReference>
<dbReference type="PROSITE" id="PS50110">
    <property type="entry name" value="RESPONSE_REGULATORY"/>
    <property type="match status" value="1"/>
</dbReference>
<dbReference type="InterPro" id="IPR000014">
    <property type="entry name" value="PAS"/>
</dbReference>
<feature type="domain" description="Histidine kinase" evidence="13">
    <location>
        <begin position="349"/>
        <end position="569"/>
    </location>
</feature>
<dbReference type="SUPFAM" id="SSF52172">
    <property type="entry name" value="CheY-like"/>
    <property type="match status" value="1"/>
</dbReference>
<evidence type="ECO:0000313" key="17">
    <source>
        <dbReference type="Proteomes" id="UP000070299"/>
    </source>
</evidence>
<dbReference type="PANTHER" id="PTHR45339">
    <property type="entry name" value="HYBRID SIGNAL TRANSDUCTION HISTIDINE KINASE J"/>
    <property type="match status" value="1"/>
</dbReference>
<dbReference type="FunFam" id="1.10.287.130:FF:000002">
    <property type="entry name" value="Two-component osmosensing histidine kinase"/>
    <property type="match status" value="1"/>
</dbReference>
<dbReference type="InterPro" id="IPR000700">
    <property type="entry name" value="PAS-assoc_C"/>
</dbReference>
<dbReference type="InterPro" id="IPR001789">
    <property type="entry name" value="Sig_transdc_resp-reg_receiver"/>
</dbReference>
<evidence type="ECO:0000256" key="10">
    <source>
        <dbReference type="ARBA" id="ARBA00068150"/>
    </source>
</evidence>
<dbReference type="Pfam" id="PF02518">
    <property type="entry name" value="HATPase_c"/>
    <property type="match status" value="1"/>
</dbReference>
<dbReference type="AlphaFoldDB" id="A0A136A0A6"/>